<dbReference type="InterPro" id="IPR010131">
    <property type="entry name" value="MdtP/NodT-like"/>
</dbReference>
<dbReference type="Gene3D" id="1.20.1600.10">
    <property type="entry name" value="Outer membrane efflux proteins (OEP)"/>
    <property type="match status" value="1"/>
</dbReference>
<organism evidence="11 12">
    <name type="scientific">Sphaerotilus microaerophilus</name>
    <dbReference type="NCBI Taxonomy" id="2914710"/>
    <lineage>
        <taxon>Bacteria</taxon>
        <taxon>Pseudomonadati</taxon>
        <taxon>Pseudomonadota</taxon>
        <taxon>Betaproteobacteria</taxon>
        <taxon>Burkholderiales</taxon>
        <taxon>Sphaerotilaceae</taxon>
        <taxon>Sphaerotilus</taxon>
    </lineage>
</organism>
<reference evidence="11" key="1">
    <citation type="submission" date="2022-04" db="EMBL/GenBank/DDBJ databases">
        <title>Whole genome sequence of Sphaerotilus sp. FB-5.</title>
        <authorList>
            <person name="Takeda M."/>
            <person name="Narihara S."/>
            <person name="Akimoto M."/>
            <person name="Akimoto R."/>
            <person name="Nishiyashiki S."/>
            <person name="Murakami T."/>
        </authorList>
    </citation>
    <scope>NUCLEOTIDE SEQUENCE</scope>
    <source>
        <strain evidence="11">FB-5</strain>
    </source>
</reference>
<keyword evidence="12" id="KW-1185">Reference proteome</keyword>
<dbReference type="Proteomes" id="UP001057498">
    <property type="component" value="Chromosome"/>
</dbReference>
<evidence type="ECO:0000256" key="3">
    <source>
        <dbReference type="ARBA" id="ARBA00022452"/>
    </source>
</evidence>
<comment type="similarity">
    <text evidence="2 9">Belongs to the outer membrane factor (OMF) (TC 1.B.17) family.</text>
</comment>
<dbReference type="PANTHER" id="PTHR30203:SF20">
    <property type="entry name" value="MULTIDRUG RESISTANCE OUTER MEMBRANE PROTEIN MDTP-RELATED"/>
    <property type="match status" value="1"/>
</dbReference>
<keyword evidence="8 9" id="KW-0449">Lipoprotein</keyword>
<accession>A0ABN6PQ63</accession>
<sequence length="526" mass="54907">MTLMPSSSLTAPGQRAATRPHRARAATKAAKKAATKVAVPALLALLLAACASPGVQRAPAALAAPADLGLADAASPAVAVAWWQAWGDTGLDALVERTLAGQPTLRLAQARLERAGAVIGAVRGEDGPQVALNADATRQHYTKNGMVPAPIAGHTWDSANLTLGLGWELDLWGRRQAALAAALGGERAARAEVAAVRNALATQVVRGWVALARLLAQREVAQRALAQREEMLALIRQRVAAGLDTQVEQRQGEAALPDARVTLEALDEQIRLQRHQLAALSGQAPQALDALAPRLDALRAAPVPEGLGADLLGRRPDVVAARWRVEAASQEVVQARTRFYPDVRLSAFVGLSSLGLDRFLDFDSRTLGAGPALRLPIFEGGQLRAQLQGRAAERDAAIAQYNQTVLDAVREAADALASQASLQRQRTGQAQAQAGVEAAYGLAQQRYRAGLGNYLVVLNAESQLLAQRRLAVDLAARQLDTQAALMKALGGGWADPVAATASASATASTTASTTASATATPVAAAR</sequence>
<evidence type="ECO:0000256" key="10">
    <source>
        <dbReference type="SAM" id="MobiDB-lite"/>
    </source>
</evidence>
<dbReference type="InterPro" id="IPR003423">
    <property type="entry name" value="OMP_efflux"/>
</dbReference>
<comment type="subcellular location">
    <subcellularLocation>
        <location evidence="9">Cell membrane</location>
        <topology evidence="9">Lipid-anchor</topology>
    </subcellularLocation>
    <subcellularLocation>
        <location evidence="1">Membrane</location>
    </subcellularLocation>
</comment>
<keyword evidence="3 9" id="KW-1134">Transmembrane beta strand</keyword>
<evidence type="ECO:0000256" key="4">
    <source>
        <dbReference type="ARBA" id="ARBA00022692"/>
    </source>
</evidence>
<dbReference type="EMBL" id="AP025730">
    <property type="protein sequence ID" value="BDI07351.1"/>
    <property type="molecule type" value="Genomic_DNA"/>
</dbReference>
<dbReference type="PANTHER" id="PTHR30203">
    <property type="entry name" value="OUTER MEMBRANE CATION EFFLUX PROTEIN"/>
    <property type="match status" value="1"/>
</dbReference>
<dbReference type="SUPFAM" id="SSF56954">
    <property type="entry name" value="Outer membrane efflux proteins (OEP)"/>
    <property type="match status" value="1"/>
</dbReference>
<protein>
    <submittedName>
        <fullName evidence="11">Outer membrane protein</fullName>
    </submittedName>
</protein>
<feature type="region of interest" description="Disordered" evidence="10">
    <location>
        <begin position="1"/>
        <end position="25"/>
    </location>
</feature>
<evidence type="ECO:0000256" key="2">
    <source>
        <dbReference type="ARBA" id="ARBA00007613"/>
    </source>
</evidence>
<feature type="compositionally biased region" description="Polar residues" evidence="10">
    <location>
        <begin position="1"/>
        <end position="11"/>
    </location>
</feature>
<dbReference type="Gene3D" id="2.20.200.10">
    <property type="entry name" value="Outer membrane efflux proteins (OEP)"/>
    <property type="match status" value="1"/>
</dbReference>
<dbReference type="Pfam" id="PF02321">
    <property type="entry name" value="OEP"/>
    <property type="match status" value="2"/>
</dbReference>
<dbReference type="NCBIfam" id="TIGR01845">
    <property type="entry name" value="outer_NodT"/>
    <property type="match status" value="1"/>
</dbReference>
<keyword evidence="4 9" id="KW-0812">Transmembrane</keyword>
<evidence type="ECO:0000313" key="12">
    <source>
        <dbReference type="Proteomes" id="UP001057498"/>
    </source>
</evidence>
<proteinExistence type="inferred from homology"/>
<keyword evidence="7 9" id="KW-0564">Palmitate</keyword>
<evidence type="ECO:0000256" key="1">
    <source>
        <dbReference type="ARBA" id="ARBA00004370"/>
    </source>
</evidence>
<evidence type="ECO:0000256" key="9">
    <source>
        <dbReference type="RuleBase" id="RU362097"/>
    </source>
</evidence>
<name>A0ABN6PQ63_9BURK</name>
<evidence type="ECO:0000256" key="6">
    <source>
        <dbReference type="ARBA" id="ARBA00023136"/>
    </source>
</evidence>
<evidence type="ECO:0000256" key="7">
    <source>
        <dbReference type="ARBA" id="ARBA00023139"/>
    </source>
</evidence>
<evidence type="ECO:0000313" key="11">
    <source>
        <dbReference type="EMBL" id="BDI07351.1"/>
    </source>
</evidence>
<gene>
    <name evidence="11" type="ORF">CATMQ487_43210</name>
</gene>
<feature type="region of interest" description="Disordered" evidence="10">
    <location>
        <begin position="505"/>
        <end position="526"/>
    </location>
</feature>
<keyword evidence="5" id="KW-0732">Signal</keyword>
<keyword evidence="6 9" id="KW-0472">Membrane</keyword>
<evidence type="ECO:0000256" key="5">
    <source>
        <dbReference type="ARBA" id="ARBA00022729"/>
    </source>
</evidence>
<evidence type="ECO:0000256" key="8">
    <source>
        <dbReference type="ARBA" id="ARBA00023288"/>
    </source>
</evidence>